<reference evidence="4" key="1">
    <citation type="submission" date="2020-05" db="UniProtKB">
        <authorList>
            <consortium name="EnsemblMetazoa"/>
        </authorList>
    </citation>
    <scope>IDENTIFICATION</scope>
    <source>
        <strain evidence="4">Yale</strain>
    </source>
</reference>
<feature type="region of interest" description="Disordered" evidence="2">
    <location>
        <begin position="1"/>
        <end position="30"/>
    </location>
</feature>
<proteinExistence type="predicted"/>
<dbReference type="EMBL" id="CCAG010020539">
    <property type="status" value="NOT_ANNOTATED_CDS"/>
    <property type="molecule type" value="Genomic_DNA"/>
</dbReference>
<dbReference type="Proteomes" id="UP000092444">
    <property type="component" value="Unassembled WGS sequence"/>
</dbReference>
<organism evidence="4 5">
    <name type="scientific">Glossina morsitans morsitans</name>
    <name type="common">Savannah tsetse fly</name>
    <dbReference type="NCBI Taxonomy" id="37546"/>
    <lineage>
        <taxon>Eukaryota</taxon>
        <taxon>Metazoa</taxon>
        <taxon>Ecdysozoa</taxon>
        <taxon>Arthropoda</taxon>
        <taxon>Hexapoda</taxon>
        <taxon>Insecta</taxon>
        <taxon>Pterygota</taxon>
        <taxon>Neoptera</taxon>
        <taxon>Endopterygota</taxon>
        <taxon>Diptera</taxon>
        <taxon>Brachycera</taxon>
        <taxon>Muscomorpha</taxon>
        <taxon>Hippoboscoidea</taxon>
        <taxon>Glossinidae</taxon>
        <taxon>Glossina</taxon>
    </lineage>
</organism>
<name>A0A1B0G518_GLOMM</name>
<evidence type="ECO:0000313" key="4">
    <source>
        <dbReference type="EnsemblMetazoa" id="GMOY008414-PA"/>
    </source>
</evidence>
<keyword evidence="1" id="KW-0175">Coiled coil</keyword>
<feature type="coiled-coil region" evidence="1">
    <location>
        <begin position="138"/>
        <end position="166"/>
    </location>
</feature>
<evidence type="ECO:0000313" key="5">
    <source>
        <dbReference type="Proteomes" id="UP000092444"/>
    </source>
</evidence>
<dbReference type="Pfam" id="PF13904">
    <property type="entry name" value="CCDC34"/>
    <property type="match status" value="1"/>
</dbReference>
<feature type="compositionally biased region" description="Basic and acidic residues" evidence="2">
    <location>
        <begin position="7"/>
        <end position="19"/>
    </location>
</feature>
<evidence type="ECO:0000256" key="1">
    <source>
        <dbReference type="SAM" id="Coils"/>
    </source>
</evidence>
<feature type="region of interest" description="Disordered" evidence="2">
    <location>
        <begin position="235"/>
        <end position="256"/>
    </location>
</feature>
<dbReference type="AlphaFoldDB" id="A0A1B0G518"/>
<evidence type="ECO:0000259" key="3">
    <source>
        <dbReference type="Pfam" id="PF13904"/>
    </source>
</evidence>
<dbReference type="VEuPathDB" id="VectorBase:GMOY008414"/>
<dbReference type="EnsemblMetazoa" id="GMOY008414-RA">
    <property type="protein sequence ID" value="GMOY008414-PA"/>
    <property type="gene ID" value="GMOY008414"/>
</dbReference>
<sequence length="312" mass="36100">MAFYTSRVDDDGNELERRPTARSLASSISESTTRLNLSSRSCDRKAGVLYINPAAYIEKDGEMERSLDAGPGSIDSKCPSVSETESDIVPPLDLQSEENYPTTRDYTFSYRKHCEAAKIVLKPEKAYETWLSAKRKLLSDEAAKRKKAEQQKRQELEDRKRLADEKFKKWLKVKASQPKTTNLAQEPSMQQINSNLTIKSSSMNSELLERPTRPQLSEEETKARLIEWDRNKRVQEERRRAAKRQEEQKRRELEEQRRHMAAGAWERWSSDVAKKPKPVPLNRGIFTLRGTISNIYVNPNKWQPIIPTTEED</sequence>
<accession>A0A1B0G518</accession>
<feature type="region of interest" description="Disordered" evidence="2">
    <location>
        <begin position="64"/>
        <end position="87"/>
    </location>
</feature>
<evidence type="ECO:0000256" key="2">
    <source>
        <dbReference type="SAM" id="MobiDB-lite"/>
    </source>
</evidence>
<dbReference type="STRING" id="37546.A0A1B0G518"/>
<keyword evidence="5" id="KW-1185">Reference proteome</keyword>
<feature type="domain" description="Coiled-coil" evidence="3">
    <location>
        <begin position="124"/>
        <end position="302"/>
    </location>
</feature>
<dbReference type="PANTHER" id="PTHR23247:SF2">
    <property type="entry name" value="COILED-COIL DOMAIN-CONTAINING PROTEIN 34"/>
    <property type="match status" value="1"/>
</dbReference>
<dbReference type="PANTHER" id="PTHR23247">
    <property type="entry name" value="NY-REN-41 ANTIGEN L15 -RELATED"/>
    <property type="match status" value="1"/>
</dbReference>
<dbReference type="InterPro" id="IPR025259">
    <property type="entry name" value="CCDC34/181"/>
</dbReference>
<protein>
    <recommendedName>
        <fullName evidence="3">Coiled-coil domain-containing protein</fullName>
    </recommendedName>
</protein>
<dbReference type="PhylomeDB" id="A0A1B0G518"/>
<dbReference type="InterPro" id="IPR045323">
    <property type="entry name" value="CCDC34"/>
</dbReference>